<reference evidence="2" key="1">
    <citation type="submission" date="2018-05" db="EMBL/GenBank/DDBJ databases">
        <authorList>
            <person name="Lanie J.A."/>
            <person name="Ng W.-L."/>
            <person name="Kazmierczak K.M."/>
            <person name="Andrzejewski T.M."/>
            <person name="Davidsen T.M."/>
            <person name="Wayne K.J."/>
            <person name="Tettelin H."/>
            <person name="Glass J.I."/>
            <person name="Rusch D."/>
            <person name="Podicherti R."/>
            <person name="Tsui H.-C.T."/>
            <person name="Winkler M.E."/>
        </authorList>
    </citation>
    <scope>NUCLEOTIDE SEQUENCE</scope>
</reference>
<name>A0A382GN23_9ZZZZ</name>
<evidence type="ECO:0000256" key="1">
    <source>
        <dbReference type="SAM" id="Phobius"/>
    </source>
</evidence>
<accession>A0A382GN23</accession>
<organism evidence="2">
    <name type="scientific">marine metagenome</name>
    <dbReference type="NCBI Taxonomy" id="408172"/>
    <lineage>
        <taxon>unclassified sequences</taxon>
        <taxon>metagenomes</taxon>
        <taxon>ecological metagenomes</taxon>
    </lineage>
</organism>
<keyword evidence="1" id="KW-0472">Membrane</keyword>
<gene>
    <name evidence="2" type="ORF">METZ01_LOCUS229380</name>
</gene>
<feature type="transmembrane region" description="Helical" evidence="1">
    <location>
        <begin position="36"/>
        <end position="52"/>
    </location>
</feature>
<keyword evidence="1" id="KW-0812">Transmembrane</keyword>
<dbReference type="EMBL" id="UINC01056463">
    <property type="protein sequence ID" value="SVB76526.1"/>
    <property type="molecule type" value="Genomic_DNA"/>
</dbReference>
<dbReference type="AlphaFoldDB" id="A0A382GN23"/>
<keyword evidence="1" id="KW-1133">Transmembrane helix</keyword>
<dbReference type="Pfam" id="PF11335">
    <property type="entry name" value="DUF3137"/>
    <property type="match status" value="1"/>
</dbReference>
<evidence type="ECO:0008006" key="3">
    <source>
        <dbReference type="Google" id="ProtNLM"/>
    </source>
</evidence>
<evidence type="ECO:0000313" key="2">
    <source>
        <dbReference type="EMBL" id="SVB76526.1"/>
    </source>
</evidence>
<sequence>MPEKINLENLYNTELKPKLSKLDNQRIAIINKIKRYIVISIIPIALSIYFSINFQHPLPTIIVAGIFILISFFKISPLWKEYRSQFKEQVIREIIKFIDSSLSYSPTDKISQSEFVKCGIFRTGIDRYRGDDFVKGTIGSTQMEFSEVHAEYKTTTVDSKGRRRTHWHTIFKGLLFSADFNKEFNVKTYVLTDTAEKMFGFIGTKLQKMNKSRGELVKLENPEFESEFVVYSDDQVESRYILSPSLMERILSFKKQTKKSIQLSFVDSRLYVTVPYSKALFEPKLFGEMIDFSDVQEYHNDLSLVISIAETLNLNTRIWTKK</sequence>
<dbReference type="InterPro" id="IPR021484">
    <property type="entry name" value="DUF3137"/>
</dbReference>
<protein>
    <recommendedName>
        <fullName evidence="3">Galanin</fullName>
    </recommendedName>
</protein>
<feature type="transmembrane region" description="Helical" evidence="1">
    <location>
        <begin position="58"/>
        <end position="79"/>
    </location>
</feature>
<proteinExistence type="predicted"/>